<keyword evidence="4" id="KW-0408">Iron</keyword>
<dbReference type="CDD" id="cd01335">
    <property type="entry name" value="Radical_SAM"/>
    <property type="match status" value="1"/>
</dbReference>
<dbReference type="InterPro" id="IPR007197">
    <property type="entry name" value="rSAM"/>
</dbReference>
<sequence length="465" mass="52184">MKLMPFNFERLHENSYFISNVAGFSMFINFQQLESIIDFGQTFIPELDHNLENKLFISAPSSINTAISSLASALGKRVVAGLEFKPIFMIVPTLRCDHSCKYCQVSRASINAQGFDLDEKLIPKIIDAIARLSESPYKLELQGGEPLLRFDLVKLIYQQAEEKLGGDSIEMVIATSLSLVSDEIIDWARSRSVVFSVSLDGDQLVHDRNRIHPSGNAYQLAINGIKKIQSQLGMHRISTVTTVTDELIKNPLSLLETHKALGLFELFVRPISPYGFANSRSSVNYSMQEYMRFYAKLWDGIKQYRADGLPFVEHSAAIHIKKLFVPSFSSYADLKSPSGVVLNCVLFNYDGRVYGSDESRMLQKVNPQLDFSAGTVDEISFANSAYYQNLTSASFNFLHPGCENCAFLPFCGSDPCQNISMQGEPIGDKSLSAFCEYHKSMFKFLVSKYNSSIDDKSLIEDWIHA</sequence>
<dbReference type="RefSeq" id="WP_335737186.1">
    <property type="nucleotide sequence ID" value="NZ_JALAAR010000016.1"/>
</dbReference>
<evidence type="ECO:0000256" key="5">
    <source>
        <dbReference type="ARBA" id="ARBA00023014"/>
    </source>
</evidence>
<evidence type="ECO:0000256" key="1">
    <source>
        <dbReference type="ARBA" id="ARBA00001966"/>
    </source>
</evidence>
<organism evidence="7 8">
    <name type="scientific">Rheinheimera muenzenbergensis</name>
    <dbReference type="NCBI Taxonomy" id="1193628"/>
    <lineage>
        <taxon>Bacteria</taxon>
        <taxon>Pseudomonadati</taxon>
        <taxon>Pseudomonadota</taxon>
        <taxon>Gammaproteobacteria</taxon>
        <taxon>Chromatiales</taxon>
        <taxon>Chromatiaceae</taxon>
        <taxon>Rheinheimera</taxon>
    </lineage>
</organism>
<name>A0ABU8CB07_9GAMM</name>
<feature type="domain" description="Radical SAM core" evidence="6">
    <location>
        <begin position="82"/>
        <end position="307"/>
    </location>
</feature>
<evidence type="ECO:0000313" key="8">
    <source>
        <dbReference type="Proteomes" id="UP001375382"/>
    </source>
</evidence>
<comment type="cofactor">
    <cofactor evidence="1">
        <name>[4Fe-4S] cluster</name>
        <dbReference type="ChEBI" id="CHEBI:49883"/>
    </cofactor>
</comment>
<gene>
    <name evidence="7" type="primary">hxsB</name>
    <name evidence="7" type="ORF">MN202_16200</name>
</gene>
<keyword evidence="2" id="KW-0949">S-adenosyl-L-methionine</keyword>
<dbReference type="Gene3D" id="3.20.20.70">
    <property type="entry name" value="Aldolase class I"/>
    <property type="match status" value="1"/>
</dbReference>
<dbReference type="PANTHER" id="PTHR43273:SF8">
    <property type="entry name" value="RADICAL SAM DOMAIN PROTEIN"/>
    <property type="match status" value="1"/>
</dbReference>
<reference evidence="7 8" key="1">
    <citation type="journal article" date="2023" name="Ecotoxicol. Environ. Saf.">
        <title>Mercury remediation potential of mercury-resistant strain Rheinheimera metallidurans sp. nov. isolated from a municipal waste dumping site.</title>
        <authorList>
            <person name="Yadav V."/>
            <person name="Manjhi A."/>
            <person name="Vadakedath N."/>
        </authorList>
    </citation>
    <scope>NUCLEOTIDE SEQUENCE [LARGE SCALE GENOMIC DNA]</scope>
    <source>
        <strain evidence="7 8">E-49</strain>
    </source>
</reference>
<dbReference type="SUPFAM" id="SSF102114">
    <property type="entry name" value="Radical SAM enzymes"/>
    <property type="match status" value="1"/>
</dbReference>
<dbReference type="EMBL" id="JALAAR010000016">
    <property type="protein sequence ID" value="MEH8018785.1"/>
    <property type="molecule type" value="Genomic_DNA"/>
</dbReference>
<dbReference type="InterPro" id="IPR023867">
    <property type="entry name" value="Sulphatase_maturase_rSAM"/>
</dbReference>
<accession>A0ABU8CB07</accession>
<evidence type="ECO:0000313" key="7">
    <source>
        <dbReference type="EMBL" id="MEH8018785.1"/>
    </source>
</evidence>
<dbReference type="InterPro" id="IPR024023">
    <property type="entry name" value="rSAM_paired_HxsB"/>
</dbReference>
<proteinExistence type="predicted"/>
<keyword evidence="8" id="KW-1185">Reference proteome</keyword>
<dbReference type="SFLD" id="SFLDS00029">
    <property type="entry name" value="Radical_SAM"/>
    <property type="match status" value="1"/>
</dbReference>
<dbReference type="SMART" id="SM00729">
    <property type="entry name" value="Elp3"/>
    <property type="match status" value="1"/>
</dbReference>
<dbReference type="InterPro" id="IPR013785">
    <property type="entry name" value="Aldolase_TIM"/>
</dbReference>
<dbReference type="Proteomes" id="UP001375382">
    <property type="component" value="Unassembled WGS sequence"/>
</dbReference>
<protein>
    <submittedName>
        <fullName evidence="7">His-Xaa-Ser system radical SAM maturase HxsB</fullName>
    </submittedName>
</protein>
<dbReference type="NCBIfam" id="TIGR03978">
    <property type="entry name" value="rSAM_paired_1"/>
    <property type="match status" value="1"/>
</dbReference>
<evidence type="ECO:0000256" key="4">
    <source>
        <dbReference type="ARBA" id="ARBA00023004"/>
    </source>
</evidence>
<keyword evidence="5" id="KW-0411">Iron-sulfur</keyword>
<dbReference type="PANTHER" id="PTHR43273">
    <property type="entry name" value="ANAEROBIC SULFATASE-MATURATING ENZYME HOMOLOG ASLB-RELATED"/>
    <property type="match status" value="1"/>
</dbReference>
<dbReference type="PROSITE" id="PS51918">
    <property type="entry name" value="RADICAL_SAM"/>
    <property type="match status" value="1"/>
</dbReference>
<dbReference type="SFLD" id="SFLDG01384">
    <property type="entry name" value="thioether_bond_formation_requi"/>
    <property type="match status" value="1"/>
</dbReference>
<dbReference type="SFLD" id="SFLDG01067">
    <property type="entry name" value="SPASM/twitch_domain_containing"/>
    <property type="match status" value="1"/>
</dbReference>
<dbReference type="SFLD" id="SFLDG01386">
    <property type="entry name" value="main_SPASM_domain-containing"/>
    <property type="match status" value="1"/>
</dbReference>
<dbReference type="Pfam" id="PF04055">
    <property type="entry name" value="Radical_SAM"/>
    <property type="match status" value="1"/>
</dbReference>
<dbReference type="InterPro" id="IPR006638">
    <property type="entry name" value="Elp3/MiaA/NifB-like_rSAM"/>
</dbReference>
<keyword evidence="3" id="KW-0479">Metal-binding</keyword>
<dbReference type="InterPro" id="IPR058240">
    <property type="entry name" value="rSAM_sf"/>
</dbReference>
<evidence type="ECO:0000256" key="2">
    <source>
        <dbReference type="ARBA" id="ARBA00022691"/>
    </source>
</evidence>
<evidence type="ECO:0000259" key="6">
    <source>
        <dbReference type="PROSITE" id="PS51918"/>
    </source>
</evidence>
<comment type="caution">
    <text evidence="7">The sequence shown here is derived from an EMBL/GenBank/DDBJ whole genome shotgun (WGS) entry which is preliminary data.</text>
</comment>
<evidence type="ECO:0000256" key="3">
    <source>
        <dbReference type="ARBA" id="ARBA00022723"/>
    </source>
</evidence>